<dbReference type="GO" id="GO:0016811">
    <property type="term" value="F:hydrolase activity, acting on carbon-nitrogen (but not peptide) bonds, in linear amides"/>
    <property type="evidence" value="ECO:0007669"/>
    <property type="project" value="InterPro"/>
</dbReference>
<evidence type="ECO:0000313" key="2">
    <source>
        <dbReference type="EMBL" id="PDH33834.1"/>
    </source>
</evidence>
<dbReference type="Pfam" id="PF03069">
    <property type="entry name" value="FmdA_AmdA"/>
    <property type="match status" value="1"/>
</dbReference>
<reference evidence="2 3" key="1">
    <citation type="submission" date="2017-08" db="EMBL/GenBank/DDBJ databases">
        <title>Fine stratification of microbial communities through a metagenomic profile of the photic zone.</title>
        <authorList>
            <person name="Haro-Moreno J.M."/>
            <person name="Lopez-Perez M."/>
            <person name="De La Torre J."/>
            <person name="Picazo A."/>
            <person name="Camacho A."/>
            <person name="Rodriguez-Valera F."/>
        </authorList>
    </citation>
    <scope>NUCLEOTIDE SEQUENCE [LARGE SCALE GENOMIC DNA]</scope>
    <source>
        <strain evidence="2">MED-G28</strain>
    </source>
</reference>
<gene>
    <name evidence="2" type="ORF">CNF02_07345</name>
</gene>
<dbReference type="PANTHER" id="PTHR31891:SF1">
    <property type="entry name" value="FORMAMIDASE C869.04-RELATED"/>
    <property type="match status" value="1"/>
</dbReference>
<feature type="signal peptide" evidence="1">
    <location>
        <begin position="1"/>
        <end position="26"/>
    </location>
</feature>
<dbReference type="SUPFAM" id="SSF141130">
    <property type="entry name" value="Acetamidase/Formamidase-like"/>
    <property type="match status" value="1"/>
</dbReference>
<feature type="chain" id="PRO_5012224480" evidence="1">
    <location>
        <begin position="27"/>
        <end position="418"/>
    </location>
</feature>
<name>A0A2A5WC09_9GAMM</name>
<evidence type="ECO:0000313" key="3">
    <source>
        <dbReference type="Proteomes" id="UP000219329"/>
    </source>
</evidence>
<sequence length="418" mass="44309">MNITRNTILASCLTLTGLINSGSISAADNNVVTVGGTGENCLEDPGCVNRLHPDIPMAARAQPGQTILFRARDARDSLGAVAAQTTEPEELSNRNFGAVHPMAGPVFIEGAEAGDVLKVTLKNIDPGRYAYTSGGSSGFIPDLVDGELLVIWRLNRDYAETDDIPGVRIPNASFPGVISTMPGPNQLRLMLEREQELADAGGSVSLPFPDGASPSDLCGPNGTARSECLRTIPPREHGGNMDIRYLQAGVSIYLPCYVAGCGLAIGDLHFAQGDGEVSGTAIEMSANVWATTEIIKDGPDLSRGPHYEGPSQLLDIPSRRFYAVTGIPVKNSGEVPPDMQYLNSDVVAGLSNLSNDINLAARNAIDGIINYIMTTYGYNRNQAYIIASVAVDLRISQLVDAPNVGVTALLPLDIFIDN</sequence>
<dbReference type="InterPro" id="IPR004304">
    <property type="entry name" value="FmdA_AmdA"/>
</dbReference>
<evidence type="ECO:0000256" key="1">
    <source>
        <dbReference type="SAM" id="SignalP"/>
    </source>
</evidence>
<dbReference type="EMBL" id="NTJZ01000006">
    <property type="protein sequence ID" value="PDH33834.1"/>
    <property type="molecule type" value="Genomic_DNA"/>
</dbReference>
<dbReference type="AlphaFoldDB" id="A0A2A5WC09"/>
<dbReference type="PANTHER" id="PTHR31891">
    <property type="entry name" value="FORMAMIDASE C869.04-RELATED"/>
    <property type="match status" value="1"/>
</dbReference>
<comment type="caution">
    <text evidence="2">The sequence shown here is derived from an EMBL/GenBank/DDBJ whole genome shotgun (WGS) entry which is preliminary data.</text>
</comment>
<dbReference type="Gene3D" id="2.60.120.580">
    <property type="entry name" value="Acetamidase/Formamidase-like domains"/>
    <property type="match status" value="1"/>
</dbReference>
<organism evidence="2 3">
    <name type="scientific">OM182 bacterium MED-G28</name>
    <dbReference type="NCBI Taxonomy" id="1986256"/>
    <lineage>
        <taxon>Bacteria</taxon>
        <taxon>Pseudomonadati</taxon>
        <taxon>Pseudomonadota</taxon>
        <taxon>Gammaproteobacteria</taxon>
        <taxon>OMG group</taxon>
        <taxon>OM182 clade</taxon>
    </lineage>
</organism>
<dbReference type="Proteomes" id="UP000219329">
    <property type="component" value="Unassembled WGS sequence"/>
</dbReference>
<dbReference type="Gene3D" id="3.10.28.20">
    <property type="entry name" value="Acetamidase/Formamidase-like domains"/>
    <property type="match status" value="1"/>
</dbReference>
<proteinExistence type="predicted"/>
<protein>
    <submittedName>
        <fullName evidence="2">Acetamidase</fullName>
    </submittedName>
</protein>
<accession>A0A2A5WC09</accession>
<keyword evidence="1" id="KW-0732">Signal</keyword>